<dbReference type="AlphaFoldDB" id="A0A369QML2"/>
<dbReference type="EC" id="2.3.1.203" evidence="5"/>
<dbReference type="PANTHER" id="PTHR43300">
    <property type="entry name" value="ACETYLTRANSFERASE"/>
    <property type="match status" value="1"/>
</dbReference>
<dbReference type="RefSeq" id="WP_115373607.1">
    <property type="nucleotide sequence ID" value="NZ_QASA01000001.1"/>
</dbReference>
<reference evidence="5 6" key="1">
    <citation type="submission" date="2018-04" db="EMBL/GenBank/DDBJ databases">
        <title>Adhaeribacter sp. HMF7616 genome sequencing and assembly.</title>
        <authorList>
            <person name="Kang H."/>
            <person name="Kang J."/>
            <person name="Cha I."/>
            <person name="Kim H."/>
            <person name="Joh K."/>
        </authorList>
    </citation>
    <scope>NUCLEOTIDE SEQUENCE [LARGE SCALE GENOMIC DNA]</scope>
    <source>
        <strain evidence="5 6">HMF7616</strain>
    </source>
</reference>
<dbReference type="InterPro" id="IPR011004">
    <property type="entry name" value="Trimer_LpxA-like_sf"/>
</dbReference>
<keyword evidence="5" id="KW-0012">Acyltransferase</keyword>
<organism evidence="5 6">
    <name type="scientific">Adhaeribacter pallidiroseus</name>
    <dbReference type="NCBI Taxonomy" id="2072847"/>
    <lineage>
        <taxon>Bacteria</taxon>
        <taxon>Pseudomonadati</taxon>
        <taxon>Bacteroidota</taxon>
        <taxon>Cytophagia</taxon>
        <taxon>Cytophagales</taxon>
        <taxon>Hymenobacteraceae</taxon>
        <taxon>Adhaeribacter</taxon>
    </lineage>
</organism>
<dbReference type="PANTHER" id="PTHR43300:SF7">
    <property type="entry name" value="UDP-N-ACETYLBACILLOSAMINE N-ACETYLTRANSFERASE"/>
    <property type="match status" value="1"/>
</dbReference>
<dbReference type="OrthoDB" id="9794407at2"/>
<dbReference type="EMBL" id="QASA01000001">
    <property type="protein sequence ID" value="RDC64456.1"/>
    <property type="molecule type" value="Genomic_DNA"/>
</dbReference>
<dbReference type="Gene3D" id="3.40.50.20">
    <property type="match status" value="1"/>
</dbReference>
<name>A0A369QML2_9BACT</name>
<evidence type="ECO:0000313" key="5">
    <source>
        <dbReference type="EMBL" id="RDC64456.1"/>
    </source>
</evidence>
<protein>
    <submittedName>
        <fullName evidence="5">UDP-N-acetylbacillosamine N-acetyltransferase</fullName>
        <ecNumber evidence="5">2.3.1.203</ecNumber>
    </submittedName>
</protein>
<keyword evidence="2 5" id="KW-0808">Transferase</keyword>
<feature type="binding site" evidence="4">
    <location>
        <begin position="33"/>
        <end position="34"/>
    </location>
    <ligand>
        <name>substrate</name>
    </ligand>
</feature>
<dbReference type="SUPFAM" id="SSF51161">
    <property type="entry name" value="Trimeric LpxA-like enzymes"/>
    <property type="match status" value="1"/>
</dbReference>
<dbReference type="InterPro" id="IPR018357">
    <property type="entry name" value="Hexapep_transf_CS"/>
</dbReference>
<dbReference type="NCBIfam" id="TIGR03570">
    <property type="entry name" value="NeuD_NnaD"/>
    <property type="match status" value="1"/>
</dbReference>
<evidence type="ECO:0000256" key="3">
    <source>
        <dbReference type="ARBA" id="ARBA00022737"/>
    </source>
</evidence>
<accession>A0A369QML2</accession>
<dbReference type="InterPro" id="IPR050179">
    <property type="entry name" value="Trans_hexapeptide_repeat"/>
</dbReference>
<proteinExistence type="inferred from homology"/>
<comment type="similarity">
    <text evidence="1">Belongs to the transferase hexapeptide repeat family.</text>
</comment>
<dbReference type="InterPro" id="IPR020019">
    <property type="entry name" value="AcTrfase_PglD-like"/>
</dbReference>
<dbReference type="Gene3D" id="2.160.10.10">
    <property type="entry name" value="Hexapeptide repeat proteins"/>
    <property type="match status" value="2"/>
</dbReference>
<keyword evidence="6" id="KW-1185">Reference proteome</keyword>
<dbReference type="GO" id="GO:0016746">
    <property type="term" value="F:acyltransferase activity"/>
    <property type="evidence" value="ECO:0007669"/>
    <property type="project" value="UniProtKB-KW"/>
</dbReference>
<gene>
    <name evidence="5" type="primary">pglD</name>
    <name evidence="5" type="ORF">AHMF7616_03070</name>
</gene>
<keyword evidence="3" id="KW-0677">Repeat</keyword>
<sequence length="210" mass="22136">MQNPVIILGAQKLGIAALDIFQSNHVIVYCFLDDEVKLHQTEVNNITVMGTTDDPEFLKILGKKCEVFVAAEETATRKSLINLLKDEYQATPVNAIHKFTAVSEHAWLGYGNLINAGAVINANARIHNYCVIQSRALIDSGAEIADFVQIGAGAVVSADVLVDEGAFIGAGAVVVAGIKIGKKARVGAGAVVVADVPANQTVFGNPAQKV</sequence>
<evidence type="ECO:0000256" key="1">
    <source>
        <dbReference type="ARBA" id="ARBA00007274"/>
    </source>
</evidence>
<evidence type="ECO:0000256" key="4">
    <source>
        <dbReference type="PIRSR" id="PIRSR620019-2"/>
    </source>
</evidence>
<dbReference type="PROSITE" id="PS00101">
    <property type="entry name" value="HEXAPEP_TRANSFERASES"/>
    <property type="match status" value="1"/>
</dbReference>
<comment type="caution">
    <text evidence="5">The sequence shown here is derived from an EMBL/GenBank/DDBJ whole genome shotgun (WGS) entry which is preliminary data.</text>
</comment>
<evidence type="ECO:0000313" key="6">
    <source>
        <dbReference type="Proteomes" id="UP000253919"/>
    </source>
</evidence>
<dbReference type="CDD" id="cd03360">
    <property type="entry name" value="LbH_AT_putative"/>
    <property type="match status" value="1"/>
</dbReference>
<evidence type="ECO:0000256" key="2">
    <source>
        <dbReference type="ARBA" id="ARBA00022679"/>
    </source>
</evidence>
<dbReference type="Proteomes" id="UP000253919">
    <property type="component" value="Unassembled WGS sequence"/>
</dbReference>